<keyword evidence="7" id="KW-0238">DNA-binding</keyword>
<dbReference type="Pfam" id="PF00072">
    <property type="entry name" value="Response_reg"/>
    <property type="match status" value="1"/>
</dbReference>
<evidence type="ECO:0000256" key="2">
    <source>
        <dbReference type="ARBA" id="ARBA00018672"/>
    </source>
</evidence>
<dbReference type="PANTHER" id="PTHR42713">
    <property type="entry name" value="HISTIDINE KINASE-RELATED"/>
    <property type="match status" value="1"/>
</dbReference>
<dbReference type="PROSITE" id="PS50110">
    <property type="entry name" value="RESPONSE_REGULATORY"/>
    <property type="match status" value="1"/>
</dbReference>
<keyword evidence="4 10" id="KW-0597">Phosphoprotein</keyword>
<keyword evidence="8" id="KW-0804">Transcription</keyword>
<dbReference type="InterPro" id="IPR020449">
    <property type="entry name" value="Tscrpt_reg_AraC-type_HTH"/>
</dbReference>
<keyword evidence="5" id="KW-0902">Two-component regulatory system</keyword>
<dbReference type="InterPro" id="IPR011006">
    <property type="entry name" value="CheY-like_superfamily"/>
</dbReference>
<name>A0A2V3YCP8_9FIRM</name>
<dbReference type="RefSeq" id="WP_110321456.1">
    <property type="nucleotide sequence ID" value="NZ_JAQETU010000002.1"/>
</dbReference>
<dbReference type="InterPro" id="IPR009057">
    <property type="entry name" value="Homeodomain-like_sf"/>
</dbReference>
<accession>A0A2V3YCP8</accession>
<evidence type="ECO:0000256" key="10">
    <source>
        <dbReference type="PROSITE-ProRule" id="PRU00169"/>
    </source>
</evidence>
<dbReference type="Gene3D" id="1.10.10.60">
    <property type="entry name" value="Homeodomain-like"/>
    <property type="match status" value="2"/>
</dbReference>
<evidence type="ECO:0000259" key="11">
    <source>
        <dbReference type="PROSITE" id="PS01124"/>
    </source>
</evidence>
<evidence type="ECO:0000256" key="7">
    <source>
        <dbReference type="ARBA" id="ARBA00023125"/>
    </source>
</evidence>
<evidence type="ECO:0000256" key="6">
    <source>
        <dbReference type="ARBA" id="ARBA00023015"/>
    </source>
</evidence>
<dbReference type="PROSITE" id="PS01124">
    <property type="entry name" value="HTH_ARAC_FAMILY_2"/>
    <property type="match status" value="1"/>
</dbReference>
<sequence length="245" mass="28545">MYRLIIIDDEEKIVEGMGMLFPWKTIGFSVEGLFTSAVEALEFMENNQVDVVLSDIEMPDMDGIELSRRLLEKEEVKVVLFSSHQDYDYFRAAIQNRVEDFLLKPVDYAMLLECLGRVKEQLDARSQKKVELPKGYYDKIVSGVREYLMKHYQDASLEGAAEKVNLSPAYLSKIFKEKNGTSFSDTLLSIRMEKAKEMLEDIRYKSYDIAYYIGYDNPKNFSRAFKSYYGMTPMEYRKSKTEEGQ</sequence>
<dbReference type="EMBL" id="QJKD01000001">
    <property type="protein sequence ID" value="PXX57181.1"/>
    <property type="molecule type" value="Genomic_DNA"/>
</dbReference>
<evidence type="ECO:0000313" key="13">
    <source>
        <dbReference type="EMBL" id="PXX57181.1"/>
    </source>
</evidence>
<dbReference type="SMART" id="SM00448">
    <property type="entry name" value="REC"/>
    <property type="match status" value="1"/>
</dbReference>
<dbReference type="GeneID" id="86059834"/>
<feature type="domain" description="HTH araC/xylS-type" evidence="11">
    <location>
        <begin position="138"/>
        <end position="239"/>
    </location>
</feature>
<dbReference type="SUPFAM" id="SSF52172">
    <property type="entry name" value="CheY-like"/>
    <property type="match status" value="1"/>
</dbReference>
<dbReference type="AlphaFoldDB" id="A0A2V3YCP8"/>
<dbReference type="InterPro" id="IPR001789">
    <property type="entry name" value="Sig_transdc_resp-reg_receiver"/>
</dbReference>
<evidence type="ECO:0000256" key="8">
    <source>
        <dbReference type="ARBA" id="ARBA00023163"/>
    </source>
</evidence>
<dbReference type="GO" id="GO:0000160">
    <property type="term" value="P:phosphorelay signal transduction system"/>
    <property type="evidence" value="ECO:0007669"/>
    <property type="project" value="UniProtKB-KW"/>
</dbReference>
<dbReference type="Gene3D" id="3.40.50.2300">
    <property type="match status" value="1"/>
</dbReference>
<reference evidence="13 14" key="1">
    <citation type="submission" date="2018-05" db="EMBL/GenBank/DDBJ databases">
        <title>Genomic Encyclopedia of Type Strains, Phase IV (KMG-IV): sequencing the most valuable type-strain genomes for metagenomic binning, comparative biology and taxonomic classification.</title>
        <authorList>
            <person name="Goeker M."/>
        </authorList>
    </citation>
    <scope>NUCLEOTIDE SEQUENCE [LARGE SCALE GENOMIC DNA]</scope>
    <source>
        <strain evidence="13 14">DSM 24995</strain>
    </source>
</reference>
<dbReference type="SMART" id="SM00342">
    <property type="entry name" value="HTH_ARAC"/>
    <property type="match status" value="1"/>
</dbReference>
<evidence type="ECO:0000259" key="12">
    <source>
        <dbReference type="PROSITE" id="PS50110"/>
    </source>
</evidence>
<comment type="caution">
    <text evidence="13">The sequence shown here is derived from an EMBL/GenBank/DDBJ whole genome shotgun (WGS) entry which is preliminary data.</text>
</comment>
<gene>
    <name evidence="13" type="ORF">DFR60_101489</name>
</gene>
<dbReference type="InterPro" id="IPR051552">
    <property type="entry name" value="HptR"/>
</dbReference>
<evidence type="ECO:0000256" key="3">
    <source>
        <dbReference type="ARBA" id="ARBA00022490"/>
    </source>
</evidence>
<dbReference type="PANTHER" id="PTHR42713:SF3">
    <property type="entry name" value="TRANSCRIPTIONAL REGULATORY PROTEIN HPTR"/>
    <property type="match status" value="1"/>
</dbReference>
<evidence type="ECO:0000256" key="4">
    <source>
        <dbReference type="ARBA" id="ARBA00022553"/>
    </source>
</evidence>
<dbReference type="PRINTS" id="PR00032">
    <property type="entry name" value="HTHARAC"/>
</dbReference>
<feature type="domain" description="Response regulatory" evidence="12">
    <location>
        <begin position="3"/>
        <end position="119"/>
    </location>
</feature>
<evidence type="ECO:0000256" key="5">
    <source>
        <dbReference type="ARBA" id="ARBA00023012"/>
    </source>
</evidence>
<feature type="modified residue" description="4-aspartylphosphate" evidence="10">
    <location>
        <position position="55"/>
    </location>
</feature>
<dbReference type="InterPro" id="IPR018060">
    <property type="entry name" value="HTH_AraC"/>
</dbReference>
<keyword evidence="14" id="KW-1185">Reference proteome</keyword>
<dbReference type="GO" id="GO:0003700">
    <property type="term" value="F:DNA-binding transcription factor activity"/>
    <property type="evidence" value="ECO:0007669"/>
    <property type="project" value="InterPro"/>
</dbReference>
<evidence type="ECO:0000256" key="1">
    <source>
        <dbReference type="ARBA" id="ARBA00004496"/>
    </source>
</evidence>
<keyword evidence="3" id="KW-0963">Cytoplasm</keyword>
<proteinExistence type="predicted"/>
<dbReference type="Proteomes" id="UP000248057">
    <property type="component" value="Unassembled WGS sequence"/>
</dbReference>
<comment type="function">
    <text evidence="9">May play the central regulatory role in sporulation. It may be an element of the effector pathway responsible for the activation of sporulation genes in response to nutritional stress. Spo0A may act in concert with spo0H (a sigma factor) to control the expression of some genes that are critical to the sporulation process.</text>
</comment>
<protein>
    <recommendedName>
        <fullName evidence="2">Stage 0 sporulation protein A homolog</fullName>
    </recommendedName>
</protein>
<evidence type="ECO:0000256" key="9">
    <source>
        <dbReference type="ARBA" id="ARBA00024867"/>
    </source>
</evidence>
<keyword evidence="6" id="KW-0805">Transcription regulation</keyword>
<dbReference type="CDD" id="cd17536">
    <property type="entry name" value="REC_YesN-like"/>
    <property type="match status" value="1"/>
</dbReference>
<dbReference type="SUPFAM" id="SSF46689">
    <property type="entry name" value="Homeodomain-like"/>
    <property type="match status" value="1"/>
</dbReference>
<organism evidence="13 14">
    <name type="scientific">Hungatella effluvii</name>
    <dbReference type="NCBI Taxonomy" id="1096246"/>
    <lineage>
        <taxon>Bacteria</taxon>
        <taxon>Bacillati</taxon>
        <taxon>Bacillota</taxon>
        <taxon>Clostridia</taxon>
        <taxon>Lachnospirales</taxon>
        <taxon>Lachnospiraceae</taxon>
        <taxon>Hungatella</taxon>
    </lineage>
</organism>
<comment type="subcellular location">
    <subcellularLocation>
        <location evidence="1">Cytoplasm</location>
    </subcellularLocation>
</comment>
<dbReference type="Pfam" id="PF12833">
    <property type="entry name" value="HTH_18"/>
    <property type="match status" value="1"/>
</dbReference>
<evidence type="ECO:0000313" key="14">
    <source>
        <dbReference type="Proteomes" id="UP000248057"/>
    </source>
</evidence>
<dbReference type="GO" id="GO:0005737">
    <property type="term" value="C:cytoplasm"/>
    <property type="evidence" value="ECO:0007669"/>
    <property type="project" value="UniProtKB-SubCell"/>
</dbReference>
<dbReference type="GO" id="GO:0043565">
    <property type="term" value="F:sequence-specific DNA binding"/>
    <property type="evidence" value="ECO:0007669"/>
    <property type="project" value="InterPro"/>
</dbReference>